<feature type="domain" description="Radical SAM core" evidence="6">
    <location>
        <begin position="11"/>
        <end position="243"/>
    </location>
</feature>
<protein>
    <submittedName>
        <fullName evidence="7">Radical SAM protein</fullName>
    </submittedName>
</protein>
<dbReference type="PANTHER" id="PTHR43409">
    <property type="entry name" value="ANAEROBIC MAGNESIUM-PROTOPORPHYRIN IX MONOMETHYL ESTER CYCLASE-RELATED"/>
    <property type="match status" value="1"/>
</dbReference>
<dbReference type="GO" id="GO:0003824">
    <property type="term" value="F:catalytic activity"/>
    <property type="evidence" value="ECO:0007669"/>
    <property type="project" value="InterPro"/>
</dbReference>
<organism evidence="7 8">
    <name type="scientific">Roseburia intestinalis</name>
    <dbReference type="NCBI Taxonomy" id="166486"/>
    <lineage>
        <taxon>Bacteria</taxon>
        <taxon>Bacillati</taxon>
        <taxon>Bacillota</taxon>
        <taxon>Clostridia</taxon>
        <taxon>Lachnospirales</taxon>
        <taxon>Lachnospiraceae</taxon>
        <taxon>Roseburia</taxon>
    </lineage>
</organism>
<dbReference type="SFLD" id="SFLDG01082">
    <property type="entry name" value="B12-binding_domain_containing"/>
    <property type="match status" value="1"/>
</dbReference>
<dbReference type="SUPFAM" id="SSF102114">
    <property type="entry name" value="Radical SAM enzymes"/>
    <property type="match status" value="1"/>
</dbReference>
<evidence type="ECO:0000256" key="4">
    <source>
        <dbReference type="ARBA" id="ARBA00023004"/>
    </source>
</evidence>
<keyword evidence="2" id="KW-0949">S-adenosyl-L-methionine</keyword>
<gene>
    <name evidence="7" type="ORF">DWZ31_17950</name>
</gene>
<dbReference type="InterPro" id="IPR051198">
    <property type="entry name" value="BchE-like"/>
</dbReference>
<dbReference type="Proteomes" id="UP000283586">
    <property type="component" value="Unassembled WGS sequence"/>
</dbReference>
<dbReference type="InterPro" id="IPR006638">
    <property type="entry name" value="Elp3/MiaA/NifB-like_rSAM"/>
</dbReference>
<keyword evidence="4" id="KW-0408">Iron</keyword>
<name>A0A415TNP0_9FIRM</name>
<dbReference type="InterPro" id="IPR058240">
    <property type="entry name" value="rSAM_sf"/>
</dbReference>
<comment type="caution">
    <text evidence="7">The sequence shown here is derived from an EMBL/GenBank/DDBJ whole genome shotgun (WGS) entry which is preliminary data.</text>
</comment>
<keyword evidence="5" id="KW-0411">Iron-sulfur</keyword>
<dbReference type="RefSeq" id="WP_118489391.1">
    <property type="nucleotide sequence ID" value="NZ_QRQN01000032.1"/>
</dbReference>
<dbReference type="PANTHER" id="PTHR43409:SF4">
    <property type="entry name" value="RADICAL SAM SUPERFAMILY PROTEIN"/>
    <property type="match status" value="1"/>
</dbReference>
<dbReference type="AlphaFoldDB" id="A0A415TNP0"/>
<dbReference type="PROSITE" id="PS51918">
    <property type="entry name" value="RADICAL_SAM"/>
    <property type="match status" value="1"/>
</dbReference>
<dbReference type="GO" id="GO:0046872">
    <property type="term" value="F:metal ion binding"/>
    <property type="evidence" value="ECO:0007669"/>
    <property type="project" value="UniProtKB-KW"/>
</dbReference>
<evidence type="ECO:0000259" key="6">
    <source>
        <dbReference type="PROSITE" id="PS51918"/>
    </source>
</evidence>
<dbReference type="Gene3D" id="3.20.20.70">
    <property type="entry name" value="Aldolase class I"/>
    <property type="match status" value="1"/>
</dbReference>
<reference evidence="7 8" key="1">
    <citation type="submission" date="2018-08" db="EMBL/GenBank/DDBJ databases">
        <title>A genome reference for cultivated species of the human gut microbiota.</title>
        <authorList>
            <person name="Zou Y."/>
            <person name="Xue W."/>
            <person name="Luo G."/>
        </authorList>
    </citation>
    <scope>NUCLEOTIDE SEQUENCE [LARGE SCALE GENOMIC DNA]</scope>
    <source>
        <strain evidence="7 8">AF31-21AC</strain>
    </source>
</reference>
<evidence type="ECO:0000313" key="7">
    <source>
        <dbReference type="EMBL" id="RHN03652.1"/>
    </source>
</evidence>
<dbReference type="SMART" id="SM00729">
    <property type="entry name" value="Elp3"/>
    <property type="match status" value="1"/>
</dbReference>
<proteinExistence type="predicted"/>
<keyword evidence="3" id="KW-0479">Metal-binding</keyword>
<sequence>MHYTGTIWRPPYEAYSALVQVTAGCTHHKCKFCTLYEDVPFKFRMSPLSEVEEDLKEISRYHRNAKRVFFTGANPFVLSFDKLKTLAELVKKYYPKVQSIGCFARITDITPKTTEQLRELRQLGYNSITIGAEAGDEESLSFMHKGFGTKEIIAESKRLDEVGMDYNFFYLAGIYGSGRGEIGAKNTAKVFNQVHPKIIVSSMLTIYPTSELHQEIQNGNWTEETEIEKLYELKTLIENLNIETYFATMGASNCINVEGHLLKDKAKMTKWLDEVIASVDEKELRRYRENLRHL</sequence>
<dbReference type="GO" id="GO:0051536">
    <property type="term" value="F:iron-sulfur cluster binding"/>
    <property type="evidence" value="ECO:0007669"/>
    <property type="project" value="UniProtKB-KW"/>
</dbReference>
<evidence type="ECO:0000256" key="3">
    <source>
        <dbReference type="ARBA" id="ARBA00022723"/>
    </source>
</evidence>
<dbReference type="InterPro" id="IPR007197">
    <property type="entry name" value="rSAM"/>
</dbReference>
<evidence type="ECO:0000256" key="1">
    <source>
        <dbReference type="ARBA" id="ARBA00001966"/>
    </source>
</evidence>
<dbReference type="EMBL" id="QRQN01000032">
    <property type="protein sequence ID" value="RHN03652.1"/>
    <property type="molecule type" value="Genomic_DNA"/>
</dbReference>
<dbReference type="Pfam" id="PF04055">
    <property type="entry name" value="Radical_SAM"/>
    <property type="match status" value="1"/>
</dbReference>
<dbReference type="SFLD" id="SFLDS00029">
    <property type="entry name" value="Radical_SAM"/>
    <property type="match status" value="1"/>
</dbReference>
<dbReference type="SFLD" id="SFLDG01095">
    <property type="entry name" value="Uncharacterised_Radical_SAM_Su"/>
    <property type="match status" value="1"/>
</dbReference>
<dbReference type="InterPro" id="IPR013785">
    <property type="entry name" value="Aldolase_TIM"/>
</dbReference>
<evidence type="ECO:0000256" key="2">
    <source>
        <dbReference type="ARBA" id="ARBA00022691"/>
    </source>
</evidence>
<accession>A0A415TNP0</accession>
<evidence type="ECO:0000313" key="8">
    <source>
        <dbReference type="Proteomes" id="UP000283586"/>
    </source>
</evidence>
<comment type="cofactor">
    <cofactor evidence="1">
        <name>[4Fe-4S] cluster</name>
        <dbReference type="ChEBI" id="CHEBI:49883"/>
    </cofactor>
</comment>
<dbReference type="CDD" id="cd01335">
    <property type="entry name" value="Radical_SAM"/>
    <property type="match status" value="1"/>
</dbReference>
<evidence type="ECO:0000256" key="5">
    <source>
        <dbReference type="ARBA" id="ARBA00023014"/>
    </source>
</evidence>